<evidence type="ECO:0000256" key="6">
    <source>
        <dbReference type="SAM" id="Phobius"/>
    </source>
</evidence>
<reference evidence="8 9" key="1">
    <citation type="journal article" date="2014" name="BMC Genomics">
        <title>A genomic perspective on a new bacterial genus and species from the Alcaligenaceae family, Basilea psittacipulmonis.</title>
        <authorList>
            <person name="Whiteson K.L."/>
            <person name="Hernandez D."/>
            <person name="Lazarevic V."/>
            <person name="Gaia N."/>
            <person name="Farinelli L."/>
            <person name="Francois P."/>
            <person name="Pilo P."/>
            <person name="Frey J."/>
            <person name="Schrenzel J."/>
        </authorList>
    </citation>
    <scope>NUCLEOTIDE SEQUENCE [LARGE SCALE GENOMIC DNA]</scope>
    <source>
        <strain evidence="8 9">DSM 24701</strain>
    </source>
</reference>
<evidence type="ECO:0000256" key="2">
    <source>
        <dbReference type="ARBA" id="ARBA00022475"/>
    </source>
</evidence>
<evidence type="ECO:0000256" key="1">
    <source>
        <dbReference type="ARBA" id="ARBA00004651"/>
    </source>
</evidence>
<keyword evidence="9" id="KW-1185">Reference proteome</keyword>
<dbReference type="InterPro" id="IPR052159">
    <property type="entry name" value="Competence_DNA_uptake"/>
</dbReference>
<dbReference type="InterPro" id="IPR004477">
    <property type="entry name" value="ComEC_N"/>
</dbReference>
<feature type="domain" description="Metallo-beta-lactamase" evidence="7">
    <location>
        <begin position="520"/>
        <end position="725"/>
    </location>
</feature>
<dbReference type="eggNOG" id="COG2333">
    <property type="taxonomic scope" value="Bacteria"/>
</dbReference>
<evidence type="ECO:0000256" key="3">
    <source>
        <dbReference type="ARBA" id="ARBA00022692"/>
    </source>
</evidence>
<dbReference type="InterPro" id="IPR035681">
    <property type="entry name" value="ComA-like_MBL"/>
</dbReference>
<dbReference type="Pfam" id="PF13567">
    <property type="entry name" value="DUF4131"/>
    <property type="match status" value="1"/>
</dbReference>
<dbReference type="CDD" id="cd07731">
    <property type="entry name" value="ComA-like_MBL-fold"/>
    <property type="match status" value="1"/>
</dbReference>
<dbReference type="HOGENOM" id="CLU_010363_3_0_4"/>
<evidence type="ECO:0000259" key="7">
    <source>
        <dbReference type="SMART" id="SM00849"/>
    </source>
</evidence>
<name>A0A077DHI3_9BURK</name>
<dbReference type="InterPro" id="IPR001279">
    <property type="entry name" value="Metallo-B-lactamas"/>
</dbReference>
<dbReference type="PANTHER" id="PTHR30619">
    <property type="entry name" value="DNA INTERNALIZATION/COMPETENCE PROTEIN COMEC/REC2"/>
    <property type="match status" value="1"/>
</dbReference>
<feature type="transmembrane region" description="Helical" evidence="6">
    <location>
        <begin position="493"/>
        <end position="513"/>
    </location>
</feature>
<accession>A0A077DHI3</accession>
<dbReference type="PANTHER" id="PTHR30619:SF1">
    <property type="entry name" value="RECOMBINATION PROTEIN 2"/>
    <property type="match status" value="1"/>
</dbReference>
<sequence>MFFRLLIFAVLICIASVQLLPDLYILHALLALGICVPFFFFQKTRTGAFFVSICILAFLYSHYRAWMRLEQRLDAAVVNQSISLTVKVISLPVKRPNQITMMVKRVGQDNQASWPEYFQLHIKSSLYESEADLEPCDEIALTVSLRPIHALQNFHAFDYEQYAFAHDVLAVGQAKQIRAIEKGDWSADCAIDLLRQKIKQQLSRILPNKAYQPIMIALVVGDQASITQEQWNLFNISGITHLVSISGSHITMLCTMVVFALSKLGARIKRRGLCLGDYININHMALVLGLMVACFYCFIAGWGIPAQRTFFMLAITSMSLVFMRKVALIDSLLLAALGVLLWDPWAVLASGFYLSFIAVAILFYASQLHLGFALIKAQLVITFALIPILIFLYHQVSLISPIANALAIPLIGFIITPLSLLLAILSCFESMDVVSIQLAALTYFCLESLMIFIQYLADWKWALIPMSAPTTNVFLLSLIGMIMLALPWKKTAILLMIPLLTLSSVIPVANWQLVALDVGQGSAIIIREKDKVLLYDTGIAYGLDYDMGKRVILPYLQAKGIDKIDVLVLSHSDNDHVGGLISLLENIKIEHIYASFQVDAWLALQEANYQTQIKLHSPQVMYEPCDDKQSFNWENLSFRFLNHRSLMRAKSSNDDSCVLWVQDAKGRSALLLGDVSKRIEKQIIATHQLGQVSVLMAAHHGSKTSSSRELIEHLKVDHVVFQSGFLNRFKHPHFSVWNRWKDSHRWANVVEGAIEFNFFEQDIEISTARKNRYWSQKWLFKRLHGMLMPE</sequence>
<protein>
    <recommendedName>
        <fullName evidence="7">Metallo-beta-lactamase domain-containing protein</fullName>
    </recommendedName>
</protein>
<dbReference type="RefSeq" id="WP_038499468.1">
    <property type="nucleotide sequence ID" value="NZ_CP009238.1"/>
</dbReference>
<evidence type="ECO:0000313" key="9">
    <source>
        <dbReference type="Proteomes" id="UP000028945"/>
    </source>
</evidence>
<dbReference type="OrthoDB" id="9761531at2"/>
<feature type="transmembrane region" description="Helical" evidence="6">
    <location>
        <begin position="463"/>
        <end position="486"/>
    </location>
</feature>
<evidence type="ECO:0000256" key="4">
    <source>
        <dbReference type="ARBA" id="ARBA00022989"/>
    </source>
</evidence>
<keyword evidence="2" id="KW-1003">Cell membrane</keyword>
<feature type="transmembrane region" description="Helical" evidence="6">
    <location>
        <begin position="7"/>
        <end position="40"/>
    </location>
</feature>
<dbReference type="GO" id="GO:0005886">
    <property type="term" value="C:plasma membrane"/>
    <property type="evidence" value="ECO:0007669"/>
    <property type="project" value="UniProtKB-SubCell"/>
</dbReference>
<dbReference type="EMBL" id="CP009238">
    <property type="protein sequence ID" value="AIL32598.1"/>
    <property type="molecule type" value="Genomic_DNA"/>
</dbReference>
<dbReference type="InterPro" id="IPR036866">
    <property type="entry name" value="RibonucZ/Hydroxyglut_hydro"/>
</dbReference>
<evidence type="ECO:0000313" key="8">
    <source>
        <dbReference type="EMBL" id="AIL32598.1"/>
    </source>
</evidence>
<feature type="transmembrane region" description="Helical" evidence="6">
    <location>
        <begin position="438"/>
        <end position="457"/>
    </location>
</feature>
<feature type="transmembrane region" description="Helical" evidence="6">
    <location>
        <begin position="377"/>
        <end position="396"/>
    </location>
</feature>
<dbReference type="InterPro" id="IPR004797">
    <property type="entry name" value="Competence_ComEC/Rec2"/>
</dbReference>
<dbReference type="SMART" id="SM00849">
    <property type="entry name" value="Lactamase_B"/>
    <property type="match status" value="1"/>
</dbReference>
<feature type="transmembrane region" description="Helical" evidence="6">
    <location>
        <begin position="46"/>
        <end position="63"/>
    </location>
</feature>
<evidence type="ECO:0000256" key="5">
    <source>
        <dbReference type="ARBA" id="ARBA00023136"/>
    </source>
</evidence>
<dbReference type="Gene3D" id="3.60.15.10">
    <property type="entry name" value="Ribonuclease Z/Hydroxyacylglutathione hydrolase-like"/>
    <property type="match status" value="1"/>
</dbReference>
<dbReference type="STRING" id="1072685.IX83_04100"/>
<dbReference type="eggNOG" id="COG0658">
    <property type="taxonomic scope" value="Bacteria"/>
</dbReference>
<feature type="transmembrane region" description="Helical" evidence="6">
    <location>
        <begin position="345"/>
        <end position="365"/>
    </location>
</feature>
<dbReference type="NCBIfam" id="TIGR00361">
    <property type="entry name" value="ComEC_Rec2"/>
    <property type="match status" value="1"/>
</dbReference>
<feature type="transmembrane region" description="Helical" evidence="6">
    <location>
        <begin position="281"/>
        <end position="304"/>
    </location>
</feature>
<dbReference type="Pfam" id="PF00753">
    <property type="entry name" value="Lactamase_B"/>
    <property type="match status" value="1"/>
</dbReference>
<dbReference type="Proteomes" id="UP000028945">
    <property type="component" value="Chromosome"/>
</dbReference>
<dbReference type="KEGG" id="bpsi:IX83_04100"/>
<organism evidence="8 9">
    <name type="scientific">Basilea psittacipulmonis DSM 24701</name>
    <dbReference type="NCBI Taxonomy" id="1072685"/>
    <lineage>
        <taxon>Bacteria</taxon>
        <taxon>Pseudomonadati</taxon>
        <taxon>Pseudomonadota</taxon>
        <taxon>Betaproteobacteria</taxon>
        <taxon>Burkholderiales</taxon>
        <taxon>Alcaligenaceae</taxon>
        <taxon>Basilea</taxon>
    </lineage>
</organism>
<dbReference type="NCBIfam" id="TIGR00360">
    <property type="entry name" value="ComEC_N-term"/>
    <property type="match status" value="1"/>
</dbReference>
<keyword evidence="4 6" id="KW-1133">Transmembrane helix</keyword>
<feature type="transmembrane region" description="Helical" evidence="6">
    <location>
        <begin position="239"/>
        <end position="261"/>
    </location>
</feature>
<dbReference type="InterPro" id="IPR025405">
    <property type="entry name" value="DUF4131"/>
</dbReference>
<dbReference type="GO" id="GO:0030420">
    <property type="term" value="P:establishment of competence for transformation"/>
    <property type="evidence" value="ECO:0007669"/>
    <property type="project" value="InterPro"/>
</dbReference>
<keyword evidence="5 6" id="KW-0472">Membrane</keyword>
<dbReference type="Pfam" id="PF03772">
    <property type="entry name" value="Competence"/>
    <property type="match status" value="1"/>
</dbReference>
<feature type="transmembrane region" description="Helical" evidence="6">
    <location>
        <begin position="402"/>
        <end position="426"/>
    </location>
</feature>
<proteinExistence type="predicted"/>
<gene>
    <name evidence="8" type="ORF">IX83_04100</name>
</gene>
<dbReference type="SUPFAM" id="SSF56281">
    <property type="entry name" value="Metallo-hydrolase/oxidoreductase"/>
    <property type="match status" value="1"/>
</dbReference>
<keyword evidence="3 6" id="KW-0812">Transmembrane</keyword>
<dbReference type="AlphaFoldDB" id="A0A077DHI3"/>
<comment type="subcellular location">
    <subcellularLocation>
        <location evidence="1">Cell membrane</location>
        <topology evidence="1">Multi-pass membrane protein</topology>
    </subcellularLocation>
</comment>